<reference evidence="1 2" key="1">
    <citation type="journal article" date="2022" name="New Phytol.">
        <title>Ecological generalism drives hyperdiversity of secondary metabolite gene clusters in xylarialean endophytes.</title>
        <authorList>
            <person name="Franco M.E.E."/>
            <person name="Wisecaver J.H."/>
            <person name="Arnold A.E."/>
            <person name="Ju Y.M."/>
            <person name="Slot J.C."/>
            <person name="Ahrendt S."/>
            <person name="Moore L.P."/>
            <person name="Eastman K.E."/>
            <person name="Scott K."/>
            <person name="Konkel Z."/>
            <person name="Mondo S.J."/>
            <person name="Kuo A."/>
            <person name="Hayes R.D."/>
            <person name="Haridas S."/>
            <person name="Andreopoulos B."/>
            <person name="Riley R."/>
            <person name="LaButti K."/>
            <person name="Pangilinan J."/>
            <person name="Lipzen A."/>
            <person name="Amirebrahimi M."/>
            <person name="Yan J."/>
            <person name="Adam C."/>
            <person name="Keymanesh K."/>
            <person name="Ng V."/>
            <person name="Louie K."/>
            <person name="Northen T."/>
            <person name="Drula E."/>
            <person name="Henrissat B."/>
            <person name="Hsieh H.M."/>
            <person name="Youens-Clark K."/>
            <person name="Lutzoni F."/>
            <person name="Miadlikowska J."/>
            <person name="Eastwood D.C."/>
            <person name="Hamelin R.C."/>
            <person name="Grigoriev I.V."/>
            <person name="U'Ren J.M."/>
        </authorList>
    </citation>
    <scope>NUCLEOTIDE SEQUENCE [LARGE SCALE GENOMIC DNA]</scope>
    <source>
        <strain evidence="1 2">CBS 119005</strain>
    </source>
</reference>
<keyword evidence="2" id="KW-1185">Reference proteome</keyword>
<sequence>MDSLQQSGDASISGFRGAGISLIVITALFVTVRIGNSFSSGNRRLLVDDFLSVLAFILLVCYSAWNYVSANELQDPNNPNVTIGYYMESSLVLTLLAGFAMYFSKTPLLILYIRLFGIKSWLRVTCYATLTLSFILFLTSVSVAGTACSRSDEAPDPTILTKCIKTSILVGVMNGSTAVVTDIIIIILPLPIIAKLALPLHKKIGLAILFLTGIFAIVASVVSLYFKSMSLAGYSAALGPTLFCTIIECSLAIMVGCAPAVRSCWTKYERDHALYAKMQSMFSSFKLTGPRKIAKSECQQYEQLP</sequence>
<organism evidence="1 2">
    <name type="scientific">Hypoxylon rubiginosum</name>
    <dbReference type="NCBI Taxonomy" id="110542"/>
    <lineage>
        <taxon>Eukaryota</taxon>
        <taxon>Fungi</taxon>
        <taxon>Dikarya</taxon>
        <taxon>Ascomycota</taxon>
        <taxon>Pezizomycotina</taxon>
        <taxon>Sordariomycetes</taxon>
        <taxon>Xylariomycetidae</taxon>
        <taxon>Xylariales</taxon>
        <taxon>Hypoxylaceae</taxon>
        <taxon>Hypoxylon</taxon>
    </lineage>
</organism>
<dbReference type="EMBL" id="MU393457">
    <property type="protein sequence ID" value="KAI4866585.1"/>
    <property type="molecule type" value="Genomic_DNA"/>
</dbReference>
<name>A0ACB9Z6H3_9PEZI</name>
<gene>
    <name evidence="1" type="ORF">F4820DRAFT_416560</name>
</gene>
<comment type="caution">
    <text evidence="1">The sequence shown here is derived from an EMBL/GenBank/DDBJ whole genome shotgun (WGS) entry which is preliminary data.</text>
</comment>
<protein>
    <submittedName>
        <fullName evidence="1">Uncharacterized protein</fullName>
    </submittedName>
</protein>
<dbReference type="Proteomes" id="UP001497700">
    <property type="component" value="Unassembled WGS sequence"/>
</dbReference>
<evidence type="ECO:0000313" key="1">
    <source>
        <dbReference type="EMBL" id="KAI4866585.1"/>
    </source>
</evidence>
<accession>A0ACB9Z6H3</accession>
<evidence type="ECO:0000313" key="2">
    <source>
        <dbReference type="Proteomes" id="UP001497700"/>
    </source>
</evidence>
<proteinExistence type="predicted"/>